<keyword evidence="9 10" id="KW-0472">Membrane</keyword>
<protein>
    <recommendedName>
        <fullName evidence="10">Protein TonB</fullName>
    </recommendedName>
</protein>
<evidence type="ECO:0000313" key="14">
    <source>
        <dbReference type="Proteomes" id="UP000439994"/>
    </source>
</evidence>
<feature type="compositionally biased region" description="Pro residues" evidence="11">
    <location>
        <begin position="59"/>
        <end position="79"/>
    </location>
</feature>
<dbReference type="PANTHER" id="PTHR33446">
    <property type="entry name" value="PROTEIN TONB-RELATED"/>
    <property type="match status" value="1"/>
</dbReference>
<dbReference type="InterPro" id="IPR037682">
    <property type="entry name" value="TonB_C"/>
</dbReference>
<dbReference type="PANTHER" id="PTHR33446:SF14">
    <property type="entry name" value="PROTEIN TONB"/>
    <property type="match status" value="1"/>
</dbReference>
<dbReference type="GO" id="GO:0015031">
    <property type="term" value="P:protein transport"/>
    <property type="evidence" value="ECO:0007669"/>
    <property type="project" value="UniProtKB-UniRule"/>
</dbReference>
<dbReference type="GO" id="GO:0005886">
    <property type="term" value="C:plasma membrane"/>
    <property type="evidence" value="ECO:0007669"/>
    <property type="project" value="UniProtKB-SubCell"/>
</dbReference>
<comment type="function">
    <text evidence="10">Interacts with outer membrane receptor proteins that carry out high-affinity binding and energy dependent uptake into the periplasmic space of specific substrates. It could act to transduce energy from the cytoplasmic membrane to specific energy-requiring processes in the outer membrane, resulting in the release into the periplasm of ligands bound by these outer membrane proteins.</text>
</comment>
<comment type="subcellular location">
    <subcellularLocation>
        <location evidence="1 10">Cell inner membrane</location>
        <topology evidence="1 10">Single-pass membrane protein</topology>
        <orientation evidence="1 10">Periplasmic side</orientation>
    </subcellularLocation>
</comment>
<evidence type="ECO:0000256" key="3">
    <source>
        <dbReference type="ARBA" id="ARBA00022448"/>
    </source>
</evidence>
<dbReference type="Pfam" id="PF03544">
    <property type="entry name" value="TonB_C"/>
    <property type="match status" value="1"/>
</dbReference>
<evidence type="ECO:0000256" key="10">
    <source>
        <dbReference type="RuleBase" id="RU362123"/>
    </source>
</evidence>
<evidence type="ECO:0000256" key="8">
    <source>
        <dbReference type="ARBA" id="ARBA00022989"/>
    </source>
</evidence>
<dbReference type="InterPro" id="IPR051045">
    <property type="entry name" value="TonB-dependent_transducer"/>
</dbReference>
<proteinExistence type="inferred from homology"/>
<dbReference type="InterPro" id="IPR003538">
    <property type="entry name" value="TonB"/>
</dbReference>
<dbReference type="RefSeq" id="WP_155694335.1">
    <property type="nucleotide sequence ID" value="NZ_WOCD01000001.1"/>
</dbReference>
<evidence type="ECO:0000256" key="7">
    <source>
        <dbReference type="ARBA" id="ARBA00022927"/>
    </source>
</evidence>
<keyword evidence="10" id="KW-0735">Signal-anchor</keyword>
<dbReference type="GO" id="GO:0015891">
    <property type="term" value="P:siderophore transport"/>
    <property type="evidence" value="ECO:0007669"/>
    <property type="project" value="InterPro"/>
</dbReference>
<keyword evidence="8 10" id="KW-1133">Transmembrane helix</keyword>
<evidence type="ECO:0000313" key="13">
    <source>
        <dbReference type="EMBL" id="MUH71533.1"/>
    </source>
</evidence>
<dbReference type="GO" id="GO:0055085">
    <property type="term" value="P:transmembrane transport"/>
    <property type="evidence" value="ECO:0007669"/>
    <property type="project" value="InterPro"/>
</dbReference>
<dbReference type="InterPro" id="IPR006260">
    <property type="entry name" value="TonB/TolA_C"/>
</dbReference>
<evidence type="ECO:0000256" key="2">
    <source>
        <dbReference type="ARBA" id="ARBA00006555"/>
    </source>
</evidence>
<comment type="caution">
    <text evidence="13">The sequence shown here is derived from an EMBL/GenBank/DDBJ whole genome shotgun (WGS) entry which is preliminary data.</text>
</comment>
<evidence type="ECO:0000256" key="6">
    <source>
        <dbReference type="ARBA" id="ARBA00022692"/>
    </source>
</evidence>
<feature type="region of interest" description="Disordered" evidence="11">
    <location>
        <begin position="46"/>
        <end position="97"/>
    </location>
</feature>
<dbReference type="PROSITE" id="PS52015">
    <property type="entry name" value="TONB_CTD"/>
    <property type="match status" value="1"/>
</dbReference>
<dbReference type="GO" id="GO:0031992">
    <property type="term" value="F:energy transducer activity"/>
    <property type="evidence" value="ECO:0007669"/>
    <property type="project" value="InterPro"/>
</dbReference>
<feature type="compositionally biased region" description="Polar residues" evidence="11">
    <location>
        <begin position="81"/>
        <end position="91"/>
    </location>
</feature>
<keyword evidence="7 10" id="KW-0653">Protein transport</keyword>
<keyword evidence="6 10" id="KW-0812">Transmembrane</keyword>
<evidence type="ECO:0000256" key="9">
    <source>
        <dbReference type="ARBA" id="ARBA00023136"/>
    </source>
</evidence>
<dbReference type="Proteomes" id="UP000439994">
    <property type="component" value="Unassembled WGS sequence"/>
</dbReference>
<organism evidence="13 14">
    <name type="scientific">Psychrosphaera haliotis</name>
    <dbReference type="NCBI Taxonomy" id="555083"/>
    <lineage>
        <taxon>Bacteria</taxon>
        <taxon>Pseudomonadati</taxon>
        <taxon>Pseudomonadota</taxon>
        <taxon>Gammaproteobacteria</taxon>
        <taxon>Alteromonadales</taxon>
        <taxon>Pseudoalteromonadaceae</taxon>
        <taxon>Psychrosphaera</taxon>
    </lineage>
</organism>
<keyword evidence="4 10" id="KW-1003">Cell membrane</keyword>
<comment type="similarity">
    <text evidence="2 10">Belongs to the TonB family.</text>
</comment>
<gene>
    <name evidence="13" type="ORF">GNP35_02860</name>
</gene>
<sequence>MLRLIASILVGVVITFGLFVFMAKLISSGGSSNQNEFENIIVEINTTPPESKAQKRNRVPPPPPPPPKQPPKPQTPEPEPQISSSGPSFNIPSIDVGGADAGLSGPGGLIRDGDATPIVRIEPKFPAKAARDGISGWVQLSFDINELGGVENVKVINSEPRRVFDREARKALQRWKYKPRVEDGKPIRQTGLQVQLDFNLDEGN</sequence>
<accession>A0A6N8F5G3</accession>
<dbReference type="Gene3D" id="3.30.1150.10">
    <property type="match status" value="1"/>
</dbReference>
<dbReference type="GO" id="GO:0030288">
    <property type="term" value="C:outer membrane-bounded periplasmic space"/>
    <property type="evidence" value="ECO:0007669"/>
    <property type="project" value="InterPro"/>
</dbReference>
<dbReference type="OrthoDB" id="1628901at2"/>
<keyword evidence="5 10" id="KW-0997">Cell inner membrane</keyword>
<dbReference type="AlphaFoldDB" id="A0A6N8F5G3"/>
<dbReference type="EMBL" id="WOCD01000001">
    <property type="protein sequence ID" value="MUH71533.1"/>
    <property type="molecule type" value="Genomic_DNA"/>
</dbReference>
<evidence type="ECO:0000259" key="12">
    <source>
        <dbReference type="PROSITE" id="PS52015"/>
    </source>
</evidence>
<evidence type="ECO:0000256" key="11">
    <source>
        <dbReference type="SAM" id="MobiDB-lite"/>
    </source>
</evidence>
<evidence type="ECO:0000256" key="4">
    <source>
        <dbReference type="ARBA" id="ARBA00022475"/>
    </source>
</evidence>
<feature type="domain" description="TonB C-terminal" evidence="12">
    <location>
        <begin position="110"/>
        <end position="204"/>
    </location>
</feature>
<dbReference type="FunFam" id="3.30.1150.10:FF:000006">
    <property type="entry name" value="Protein TonB"/>
    <property type="match status" value="1"/>
</dbReference>
<dbReference type="NCBIfam" id="TIGR01352">
    <property type="entry name" value="tonB_Cterm"/>
    <property type="match status" value="1"/>
</dbReference>
<reference evidence="13 14" key="1">
    <citation type="submission" date="2019-11" db="EMBL/GenBank/DDBJ databases">
        <title>P. haliotis isolates from Z. marina roots.</title>
        <authorList>
            <person name="Cohen M."/>
            <person name="Jospin G."/>
            <person name="Eisen J.A."/>
            <person name="Coil D.A."/>
        </authorList>
    </citation>
    <scope>NUCLEOTIDE SEQUENCE [LARGE SCALE GENOMIC DNA]</scope>
    <source>
        <strain evidence="13 14">UCD-MCMsp1aY</strain>
    </source>
</reference>
<keyword evidence="14" id="KW-1185">Reference proteome</keyword>
<evidence type="ECO:0000256" key="1">
    <source>
        <dbReference type="ARBA" id="ARBA00004383"/>
    </source>
</evidence>
<feature type="transmembrane region" description="Helical" evidence="10">
    <location>
        <begin position="6"/>
        <end position="26"/>
    </location>
</feature>
<name>A0A6N8F5G3_9GAMM</name>
<dbReference type="PRINTS" id="PR01374">
    <property type="entry name" value="TONBPROTEIN"/>
</dbReference>
<evidence type="ECO:0000256" key="5">
    <source>
        <dbReference type="ARBA" id="ARBA00022519"/>
    </source>
</evidence>
<keyword evidence="3 10" id="KW-0813">Transport</keyword>
<dbReference type="SUPFAM" id="SSF74653">
    <property type="entry name" value="TolA/TonB C-terminal domain"/>
    <property type="match status" value="1"/>
</dbReference>